<feature type="region of interest" description="Disordered" evidence="3">
    <location>
        <begin position="14"/>
        <end position="57"/>
    </location>
</feature>
<dbReference type="PANTHER" id="PTHR44858">
    <property type="entry name" value="TETRATRICOPEPTIDE REPEAT PROTEIN 6"/>
    <property type="match status" value="1"/>
</dbReference>
<dbReference type="SMART" id="SM00028">
    <property type="entry name" value="TPR"/>
    <property type="match status" value="5"/>
</dbReference>
<sequence>MIFDGRHVRVVVRAGAVRPHSAHRDRPGQQPRQPRPSTPDRTEHAQGATDGGVRTHDHQMRKLHAHGTRHGAMSTAFEAGEQKEEEAEARFGRKGVTRRRALASSLLMTSSLACAESAKADDVDSIAELAKKAYAEKRLDDADMYLTNIINIVERSGADPTATCVWYERRGQVYVDRKRFNDALVDFAVAEKRAPENYVSLGLLANRGLAYEGLSQWQEAEREYSRALSVAENLGFSAPYLLNSRGNVYGSLGQYAAAADDFDAASRVFQTERNLAGAIYASSNGALARIEIGDEVRGERELRTVARRAAGSIDARAALAALYYSQGKVDEAEASWNFACESINSGILEGSNVALDGCTQYRDIDWLSRIRRWPPSMVRRMDDFLNLRSVNVSTQ</sequence>
<evidence type="ECO:0008006" key="6">
    <source>
        <dbReference type="Google" id="ProtNLM"/>
    </source>
</evidence>
<dbReference type="EMBL" id="BNJQ01000022">
    <property type="protein sequence ID" value="GHP08738.1"/>
    <property type="molecule type" value="Genomic_DNA"/>
</dbReference>
<dbReference type="AlphaFoldDB" id="A0A830HP84"/>
<dbReference type="InterPro" id="IPR019734">
    <property type="entry name" value="TPR_rpt"/>
</dbReference>
<accession>A0A830HP84</accession>
<dbReference type="Proteomes" id="UP000660262">
    <property type="component" value="Unassembled WGS sequence"/>
</dbReference>
<dbReference type="OrthoDB" id="1926212at2759"/>
<keyword evidence="2" id="KW-0802">TPR repeat</keyword>
<dbReference type="InterPro" id="IPR050498">
    <property type="entry name" value="Ycf3"/>
</dbReference>
<dbReference type="Gene3D" id="1.25.40.10">
    <property type="entry name" value="Tetratricopeptide repeat domain"/>
    <property type="match status" value="2"/>
</dbReference>
<dbReference type="SUPFAM" id="SSF48452">
    <property type="entry name" value="TPR-like"/>
    <property type="match status" value="1"/>
</dbReference>
<evidence type="ECO:0000256" key="1">
    <source>
        <dbReference type="ARBA" id="ARBA00022737"/>
    </source>
</evidence>
<organism evidence="4 5">
    <name type="scientific">Pycnococcus provasolii</name>
    <dbReference type="NCBI Taxonomy" id="41880"/>
    <lineage>
        <taxon>Eukaryota</taxon>
        <taxon>Viridiplantae</taxon>
        <taxon>Chlorophyta</taxon>
        <taxon>Pseudoscourfieldiophyceae</taxon>
        <taxon>Pseudoscourfieldiales</taxon>
        <taxon>Pycnococcaceae</taxon>
        <taxon>Pycnococcus</taxon>
    </lineage>
</organism>
<gene>
    <name evidence="4" type="ORF">PPROV_000747500</name>
</gene>
<evidence type="ECO:0000256" key="3">
    <source>
        <dbReference type="SAM" id="MobiDB-lite"/>
    </source>
</evidence>
<dbReference type="InterPro" id="IPR011990">
    <property type="entry name" value="TPR-like_helical_dom_sf"/>
</dbReference>
<name>A0A830HP84_9CHLO</name>
<keyword evidence="5" id="KW-1185">Reference proteome</keyword>
<evidence type="ECO:0000256" key="2">
    <source>
        <dbReference type="ARBA" id="ARBA00022803"/>
    </source>
</evidence>
<comment type="caution">
    <text evidence="4">The sequence shown here is derived from an EMBL/GenBank/DDBJ whole genome shotgun (WGS) entry which is preliminary data.</text>
</comment>
<keyword evidence="1" id="KW-0677">Repeat</keyword>
<evidence type="ECO:0000313" key="5">
    <source>
        <dbReference type="Proteomes" id="UP000660262"/>
    </source>
</evidence>
<dbReference type="PANTHER" id="PTHR44858:SF20">
    <property type="entry name" value="SHSP DOMAIN-CONTAINING PROTEIN"/>
    <property type="match status" value="1"/>
</dbReference>
<proteinExistence type="predicted"/>
<reference evidence="4" key="1">
    <citation type="submission" date="2020-10" db="EMBL/GenBank/DDBJ databases">
        <title>Unveiling of a novel bifunctional photoreceptor, Dualchrome1, isolated from a cosmopolitan green alga.</title>
        <authorList>
            <person name="Suzuki S."/>
            <person name="Kawachi M."/>
        </authorList>
    </citation>
    <scope>NUCLEOTIDE SEQUENCE</scope>
    <source>
        <strain evidence="4">NIES 2893</strain>
    </source>
</reference>
<protein>
    <recommendedName>
        <fullName evidence="6">Tetratricopeptide repeat protein</fullName>
    </recommendedName>
</protein>
<evidence type="ECO:0000313" key="4">
    <source>
        <dbReference type="EMBL" id="GHP08738.1"/>
    </source>
</evidence>